<feature type="compositionally biased region" description="Basic and acidic residues" evidence="1">
    <location>
        <begin position="1"/>
        <end position="23"/>
    </location>
</feature>
<evidence type="ECO:0000256" key="1">
    <source>
        <dbReference type="SAM" id="MobiDB-lite"/>
    </source>
</evidence>
<reference evidence="2" key="2">
    <citation type="submission" date="2021-01" db="EMBL/GenBank/DDBJ databases">
        <authorList>
            <person name="Hahn C.R."/>
            <person name="Youssef N.H."/>
            <person name="Elshahed M."/>
        </authorList>
    </citation>
    <scope>NUCLEOTIDE SEQUENCE</scope>
    <source>
        <strain evidence="2">Zod_Metabat.24</strain>
    </source>
</reference>
<reference evidence="2" key="1">
    <citation type="journal article" date="2021" name="Environ. Microbiol.">
        <title>Genomic characterization of three novel Desulfobacterota classes expand the metabolic and phylogenetic diversity of the phylum.</title>
        <authorList>
            <person name="Murphy C.L."/>
            <person name="Biggerstaff J."/>
            <person name="Eichhorn A."/>
            <person name="Ewing E."/>
            <person name="Shahan R."/>
            <person name="Soriano D."/>
            <person name="Stewart S."/>
            <person name="VanMol K."/>
            <person name="Walker R."/>
            <person name="Walters P."/>
            <person name="Elshahed M.S."/>
            <person name="Youssef N.H."/>
        </authorList>
    </citation>
    <scope>NUCLEOTIDE SEQUENCE</scope>
    <source>
        <strain evidence="2">Zod_Metabat.24</strain>
    </source>
</reference>
<protein>
    <submittedName>
        <fullName evidence="2">Uncharacterized protein</fullName>
    </submittedName>
</protein>
<feature type="region of interest" description="Disordered" evidence="1">
    <location>
        <begin position="1"/>
        <end position="27"/>
    </location>
</feature>
<proteinExistence type="predicted"/>
<evidence type="ECO:0000313" key="3">
    <source>
        <dbReference type="Proteomes" id="UP000809273"/>
    </source>
</evidence>
<organism evidence="2 3">
    <name type="scientific">Candidatus Zymogenus saltonus</name>
    <dbReference type="NCBI Taxonomy" id="2844893"/>
    <lineage>
        <taxon>Bacteria</taxon>
        <taxon>Deltaproteobacteria</taxon>
        <taxon>Candidatus Zymogenia</taxon>
        <taxon>Candidatus Zymogeniales</taxon>
        <taxon>Candidatus Zymogenaceae</taxon>
        <taxon>Candidatus Zymogenus</taxon>
    </lineage>
</organism>
<sequence>MKKGKEKSMERDKASKGMDKDILDSGSDDDMVIPLCFGELSRRDAEGIKELWEKTWSADSRFSRKSKGDDKD</sequence>
<accession>A0A9D8PNW7</accession>
<gene>
    <name evidence="2" type="ORF">JW984_10915</name>
</gene>
<comment type="caution">
    <text evidence="2">The sequence shown here is derived from an EMBL/GenBank/DDBJ whole genome shotgun (WGS) entry which is preliminary data.</text>
</comment>
<name>A0A9D8PNW7_9DELT</name>
<dbReference type="EMBL" id="JAFGIX010000054">
    <property type="protein sequence ID" value="MBN1573694.1"/>
    <property type="molecule type" value="Genomic_DNA"/>
</dbReference>
<dbReference type="Proteomes" id="UP000809273">
    <property type="component" value="Unassembled WGS sequence"/>
</dbReference>
<evidence type="ECO:0000313" key="2">
    <source>
        <dbReference type="EMBL" id="MBN1573694.1"/>
    </source>
</evidence>
<dbReference type="AlphaFoldDB" id="A0A9D8PNW7"/>